<evidence type="ECO:0000313" key="2">
    <source>
        <dbReference type="Proteomes" id="UP000248961"/>
    </source>
</evidence>
<dbReference type="RefSeq" id="XP_025555337.1">
    <property type="nucleotide sequence ID" value="XM_025696719.1"/>
</dbReference>
<name>A0A395IAL0_ASPHC</name>
<proteinExistence type="predicted"/>
<dbReference type="Proteomes" id="UP000248961">
    <property type="component" value="Unassembled WGS sequence"/>
</dbReference>
<reference evidence="1 2" key="1">
    <citation type="submission" date="2018-02" db="EMBL/GenBank/DDBJ databases">
        <title>The genomes of Aspergillus section Nigri reveals drivers in fungal speciation.</title>
        <authorList>
            <consortium name="DOE Joint Genome Institute"/>
            <person name="Vesth T.C."/>
            <person name="Nybo J."/>
            <person name="Theobald S."/>
            <person name="Brandl J."/>
            <person name="Frisvad J.C."/>
            <person name="Nielsen K.F."/>
            <person name="Lyhne E.K."/>
            <person name="Kogle M.E."/>
            <person name="Kuo A."/>
            <person name="Riley R."/>
            <person name="Clum A."/>
            <person name="Nolan M."/>
            <person name="Lipzen A."/>
            <person name="Salamov A."/>
            <person name="Henrissat B."/>
            <person name="Wiebenga A."/>
            <person name="De vries R.P."/>
            <person name="Grigoriev I.V."/>
            <person name="Mortensen U.H."/>
            <person name="Andersen M.R."/>
            <person name="Baker S.E."/>
        </authorList>
    </citation>
    <scope>NUCLEOTIDE SEQUENCE [LARGE SCALE GENOMIC DNA]</scope>
    <source>
        <strain evidence="1 2">CBS 101889</strain>
    </source>
</reference>
<organism evidence="1 2">
    <name type="scientific">Aspergillus homomorphus (strain CBS 101889)</name>
    <dbReference type="NCBI Taxonomy" id="1450537"/>
    <lineage>
        <taxon>Eukaryota</taxon>
        <taxon>Fungi</taxon>
        <taxon>Dikarya</taxon>
        <taxon>Ascomycota</taxon>
        <taxon>Pezizomycotina</taxon>
        <taxon>Eurotiomycetes</taxon>
        <taxon>Eurotiomycetidae</taxon>
        <taxon>Eurotiales</taxon>
        <taxon>Aspergillaceae</taxon>
        <taxon>Aspergillus</taxon>
        <taxon>Aspergillus subgen. Circumdati</taxon>
    </lineage>
</organism>
<keyword evidence="2" id="KW-1185">Reference proteome</keyword>
<dbReference type="EMBL" id="KZ824270">
    <property type="protein sequence ID" value="RAL16183.1"/>
    <property type="molecule type" value="Genomic_DNA"/>
</dbReference>
<gene>
    <name evidence="1" type="ORF">BO97DRAFT_421409</name>
</gene>
<dbReference type="OrthoDB" id="4471330at2759"/>
<protein>
    <submittedName>
        <fullName evidence="1">Uncharacterized protein</fullName>
    </submittedName>
</protein>
<sequence>MPSEGLRFLRRATHIIQNFDVDLEVTKLAIFLYGKRNIVCHAWIGNPVVQNDSCKLRDEIERAKARLSEALPEALLPYRATWERTLDLYVDTQSWIDPRPGSLSARPLPEPDLHTGPGNAHRAFENKVFESRVDAFFQTSKKRIRSPLVLFSVRRGRGIVCRIQFPAFLGKGAEP</sequence>
<evidence type="ECO:0000313" key="1">
    <source>
        <dbReference type="EMBL" id="RAL16183.1"/>
    </source>
</evidence>
<dbReference type="AlphaFoldDB" id="A0A395IAL0"/>
<dbReference type="GeneID" id="37201008"/>
<accession>A0A395IAL0</accession>
<dbReference type="VEuPathDB" id="FungiDB:BO97DRAFT_421409"/>